<comment type="caution">
    <text evidence="1">The sequence shown here is derived from an EMBL/GenBank/DDBJ whole genome shotgun (WGS) entry which is preliminary data.</text>
</comment>
<accession>W2VMP5</accession>
<sequence length="113" mass="12061">MLLDSQAVGIQREQQDASFTFPAGGEGWAEAVRLAQADRRRFAAAEHAKLGIHMQHEGIAIVAGAGDPEFGEAALAQQRRDKAAGDGETERMAWLIEGARGIPQLDLDAIGQP</sequence>
<organism evidence="1 2">
    <name type="scientific">Phytophthora nicotianae CJ01A1</name>
    <dbReference type="NCBI Taxonomy" id="1317063"/>
    <lineage>
        <taxon>Eukaryota</taxon>
        <taxon>Sar</taxon>
        <taxon>Stramenopiles</taxon>
        <taxon>Oomycota</taxon>
        <taxon>Peronosporomycetes</taxon>
        <taxon>Peronosporales</taxon>
        <taxon>Peronosporaceae</taxon>
        <taxon>Phytophthora</taxon>
    </lineage>
</organism>
<dbReference type="EMBL" id="ANIX01005530">
    <property type="protein sequence ID" value="ETO99440.1"/>
    <property type="molecule type" value="Genomic_DNA"/>
</dbReference>
<evidence type="ECO:0000313" key="2">
    <source>
        <dbReference type="Proteomes" id="UP000018958"/>
    </source>
</evidence>
<feature type="non-terminal residue" evidence="1">
    <location>
        <position position="113"/>
    </location>
</feature>
<gene>
    <name evidence="1" type="ORF">F441_23147</name>
</gene>
<reference evidence="1 2" key="1">
    <citation type="submission" date="2013-11" db="EMBL/GenBank/DDBJ databases">
        <title>The Genome Sequence of Phytophthora parasitica CJ01A1.</title>
        <authorList>
            <consortium name="The Broad Institute Genomics Platform"/>
            <person name="Russ C."/>
            <person name="Tyler B."/>
            <person name="Panabieres F."/>
            <person name="Shan W."/>
            <person name="Tripathy S."/>
            <person name="Grunwald N."/>
            <person name="Machado M."/>
            <person name="Johnson C.S."/>
            <person name="Walker B."/>
            <person name="Young S.K."/>
            <person name="Zeng Q."/>
            <person name="Gargeya S."/>
            <person name="Fitzgerald M."/>
            <person name="Haas B."/>
            <person name="Abouelleil A."/>
            <person name="Allen A.W."/>
            <person name="Alvarado L."/>
            <person name="Arachchi H.M."/>
            <person name="Berlin A.M."/>
            <person name="Chapman S.B."/>
            <person name="Gainer-Dewar J."/>
            <person name="Goldberg J."/>
            <person name="Griggs A."/>
            <person name="Gujja S."/>
            <person name="Hansen M."/>
            <person name="Howarth C."/>
            <person name="Imamovic A."/>
            <person name="Ireland A."/>
            <person name="Larimer J."/>
            <person name="McCowan C."/>
            <person name="Murphy C."/>
            <person name="Pearson M."/>
            <person name="Poon T.W."/>
            <person name="Priest M."/>
            <person name="Roberts A."/>
            <person name="Saif S."/>
            <person name="Shea T."/>
            <person name="Sisk P."/>
            <person name="Sykes S."/>
            <person name="Wortman J."/>
            <person name="Nusbaum C."/>
            <person name="Birren B."/>
        </authorList>
    </citation>
    <scope>NUCLEOTIDE SEQUENCE [LARGE SCALE GENOMIC DNA]</scope>
    <source>
        <strain evidence="1 2">CJ01A1</strain>
    </source>
</reference>
<dbReference type="AlphaFoldDB" id="W2VMP5"/>
<dbReference type="Proteomes" id="UP000018958">
    <property type="component" value="Unassembled WGS sequence"/>
</dbReference>
<evidence type="ECO:0000313" key="1">
    <source>
        <dbReference type="EMBL" id="ETO99440.1"/>
    </source>
</evidence>
<protein>
    <submittedName>
        <fullName evidence="1">Uncharacterized protein</fullName>
    </submittedName>
</protein>
<name>W2VMP5_PHYNI</name>
<proteinExistence type="predicted"/>